<dbReference type="AlphaFoldDB" id="A0A6J6Q0U4"/>
<dbReference type="InterPro" id="IPR020904">
    <property type="entry name" value="Sc_DH/Rdtase_CS"/>
</dbReference>
<dbReference type="Gene3D" id="3.40.50.720">
    <property type="entry name" value="NAD(P)-binding Rossmann-like Domain"/>
    <property type="match status" value="1"/>
</dbReference>
<name>A0A6J6Q0U4_9ZZZZ</name>
<organism evidence="3">
    <name type="scientific">freshwater metagenome</name>
    <dbReference type="NCBI Taxonomy" id="449393"/>
    <lineage>
        <taxon>unclassified sequences</taxon>
        <taxon>metagenomes</taxon>
        <taxon>ecological metagenomes</taxon>
    </lineage>
</organism>
<comment type="similarity">
    <text evidence="1">Belongs to the short-chain dehydrogenases/reductases (SDR) family.</text>
</comment>
<dbReference type="PANTHER" id="PTHR42760">
    <property type="entry name" value="SHORT-CHAIN DEHYDROGENASES/REDUCTASES FAMILY MEMBER"/>
    <property type="match status" value="1"/>
</dbReference>
<dbReference type="GO" id="GO:0016616">
    <property type="term" value="F:oxidoreductase activity, acting on the CH-OH group of donors, NAD or NADP as acceptor"/>
    <property type="evidence" value="ECO:0007669"/>
    <property type="project" value="TreeGrafter"/>
</dbReference>
<dbReference type="Pfam" id="PF13561">
    <property type="entry name" value="adh_short_C2"/>
    <property type="match status" value="1"/>
</dbReference>
<sequence length="294" mass="30726">MLSSLTLGHLVFRPKCPTSAAEGLSTGPGGLRTNATLLDVSSILFSLAGRKALVTGGGRGLGRALAVGLAEFGADVAITSRTVAELEETATAVRATGRECFVIPGDASSKADIDRVVHATAEHFGRIDILVNNAGVDSPRPALDYTEADYDFVLDVNLKGYFFFAQAVAKVMIAHGGGSIVSNSSICGEVAVKNISAYNISKGGVNMMTRSLALEWAEHGIRVNAFSPAYMEVFMAGDANDHGEAAEQAILDHTPLGRRGRADELVGPVVFLASDAASYVTGEVLMVDGGWTIH</sequence>
<dbReference type="SUPFAM" id="SSF51735">
    <property type="entry name" value="NAD(P)-binding Rossmann-fold domains"/>
    <property type="match status" value="1"/>
</dbReference>
<protein>
    <submittedName>
        <fullName evidence="3">Unannotated protein</fullName>
    </submittedName>
</protein>
<evidence type="ECO:0000256" key="1">
    <source>
        <dbReference type="ARBA" id="ARBA00006484"/>
    </source>
</evidence>
<keyword evidence="2" id="KW-0560">Oxidoreductase</keyword>
<dbReference type="InterPro" id="IPR036291">
    <property type="entry name" value="NAD(P)-bd_dom_sf"/>
</dbReference>
<dbReference type="InterPro" id="IPR002347">
    <property type="entry name" value="SDR_fam"/>
</dbReference>
<dbReference type="NCBIfam" id="NF005559">
    <property type="entry name" value="PRK07231.1"/>
    <property type="match status" value="1"/>
</dbReference>
<evidence type="ECO:0000313" key="3">
    <source>
        <dbReference type="EMBL" id="CAB4704689.1"/>
    </source>
</evidence>
<accession>A0A6J6Q0U4</accession>
<dbReference type="PRINTS" id="PR00080">
    <property type="entry name" value="SDRFAMILY"/>
</dbReference>
<proteinExistence type="inferred from homology"/>
<reference evidence="3" key="1">
    <citation type="submission" date="2020-05" db="EMBL/GenBank/DDBJ databases">
        <authorList>
            <person name="Chiriac C."/>
            <person name="Salcher M."/>
            <person name="Ghai R."/>
            <person name="Kavagutti S V."/>
        </authorList>
    </citation>
    <scope>NUCLEOTIDE SEQUENCE</scope>
</reference>
<dbReference type="PANTHER" id="PTHR42760:SF115">
    <property type="entry name" value="3-OXOACYL-[ACYL-CARRIER-PROTEIN] REDUCTASE FABG"/>
    <property type="match status" value="1"/>
</dbReference>
<dbReference type="FunFam" id="3.40.50.720:FF:000084">
    <property type="entry name" value="Short-chain dehydrogenase reductase"/>
    <property type="match status" value="1"/>
</dbReference>
<dbReference type="EMBL" id="CAEZXM010000291">
    <property type="protein sequence ID" value="CAB4704689.1"/>
    <property type="molecule type" value="Genomic_DNA"/>
</dbReference>
<gene>
    <name evidence="3" type="ORF">UFOPK2366_01440</name>
</gene>
<evidence type="ECO:0000256" key="2">
    <source>
        <dbReference type="ARBA" id="ARBA00023002"/>
    </source>
</evidence>
<dbReference type="PRINTS" id="PR00081">
    <property type="entry name" value="GDHRDH"/>
</dbReference>
<dbReference type="PROSITE" id="PS00061">
    <property type="entry name" value="ADH_SHORT"/>
    <property type="match status" value="1"/>
</dbReference>